<keyword evidence="2" id="KW-1185">Reference proteome</keyword>
<protein>
    <submittedName>
        <fullName evidence="1">Uncharacterized protein</fullName>
    </submittedName>
</protein>
<evidence type="ECO:0000313" key="2">
    <source>
        <dbReference type="Proteomes" id="UP000290572"/>
    </source>
</evidence>
<sequence>MVPVLATCIITTFDDVAIPAELGFSYLVNYRSHAHASSDIFVHDSVESRVLNKGDTQNVQSGESPGPGLKTTAVEGLPMVRGGWPALGIVQCDWAYDFVDLALGLECYGDLVVIENACNLTVEPCRKNS</sequence>
<proteinExistence type="predicted"/>
<accession>A0A498MF53</accession>
<organism evidence="1 2">
    <name type="scientific">Labeo rohita</name>
    <name type="common">Indian major carp</name>
    <name type="synonym">Cyprinus rohita</name>
    <dbReference type="NCBI Taxonomy" id="84645"/>
    <lineage>
        <taxon>Eukaryota</taxon>
        <taxon>Metazoa</taxon>
        <taxon>Chordata</taxon>
        <taxon>Craniata</taxon>
        <taxon>Vertebrata</taxon>
        <taxon>Euteleostomi</taxon>
        <taxon>Actinopterygii</taxon>
        <taxon>Neopterygii</taxon>
        <taxon>Teleostei</taxon>
        <taxon>Ostariophysi</taxon>
        <taxon>Cypriniformes</taxon>
        <taxon>Cyprinidae</taxon>
        <taxon>Labeoninae</taxon>
        <taxon>Labeonini</taxon>
        <taxon>Labeo</taxon>
    </lineage>
</organism>
<dbReference type="Proteomes" id="UP000290572">
    <property type="component" value="Unassembled WGS sequence"/>
</dbReference>
<dbReference type="AlphaFoldDB" id="A0A498MF53"/>
<evidence type="ECO:0000313" key="1">
    <source>
        <dbReference type="EMBL" id="RXN15647.1"/>
    </source>
</evidence>
<reference evidence="1 2" key="1">
    <citation type="submission" date="2018-03" db="EMBL/GenBank/DDBJ databases">
        <title>Draft genome sequence of Rohu Carp (Labeo rohita).</title>
        <authorList>
            <person name="Das P."/>
            <person name="Kushwaha B."/>
            <person name="Joshi C.G."/>
            <person name="Kumar D."/>
            <person name="Nagpure N.S."/>
            <person name="Sahoo L."/>
            <person name="Das S.P."/>
            <person name="Bit A."/>
            <person name="Patnaik S."/>
            <person name="Meher P.K."/>
            <person name="Jayasankar P."/>
            <person name="Koringa P.G."/>
            <person name="Patel N.V."/>
            <person name="Hinsu A.T."/>
            <person name="Kumar R."/>
            <person name="Pandey M."/>
            <person name="Agarwal S."/>
            <person name="Srivastava S."/>
            <person name="Singh M."/>
            <person name="Iquebal M.A."/>
            <person name="Jaiswal S."/>
            <person name="Angadi U.B."/>
            <person name="Kumar N."/>
            <person name="Raza M."/>
            <person name="Shah T.M."/>
            <person name="Rai A."/>
            <person name="Jena J.K."/>
        </authorList>
    </citation>
    <scope>NUCLEOTIDE SEQUENCE [LARGE SCALE GENOMIC DNA]</scope>
    <source>
        <strain evidence="1">DASCIFA01</strain>
        <tissue evidence="1">Testis</tissue>
    </source>
</reference>
<gene>
    <name evidence="1" type="ORF">ROHU_008682</name>
</gene>
<dbReference type="EMBL" id="QBIY01012836">
    <property type="protein sequence ID" value="RXN15647.1"/>
    <property type="molecule type" value="Genomic_DNA"/>
</dbReference>
<comment type="caution">
    <text evidence="1">The sequence shown here is derived from an EMBL/GenBank/DDBJ whole genome shotgun (WGS) entry which is preliminary data.</text>
</comment>
<name>A0A498MF53_LABRO</name>